<evidence type="ECO:0000313" key="2">
    <source>
        <dbReference type="Proteomes" id="UP001056685"/>
    </source>
</evidence>
<dbReference type="Proteomes" id="UP001056685">
    <property type="component" value="Segment"/>
</dbReference>
<accession>A0A9E7MPI7</accession>
<dbReference type="EMBL" id="ON529852">
    <property type="protein sequence ID" value="USN13994.1"/>
    <property type="molecule type" value="Genomic_DNA"/>
</dbReference>
<reference evidence="1" key="1">
    <citation type="submission" date="2022-05" db="EMBL/GenBank/DDBJ databases">
        <authorList>
            <person name="Friedrich I."/>
            <person name="Poehlein A."/>
            <person name="Schneider D."/>
            <person name="Hertel R."/>
            <person name="Daniel R."/>
        </authorList>
    </citation>
    <scope>NUCLEOTIDE SEQUENCE</scope>
</reference>
<keyword evidence="2" id="KW-1185">Reference proteome</keyword>
<name>A0A9E7MPI7_9CAUD</name>
<evidence type="ECO:0000313" key="1">
    <source>
        <dbReference type="EMBL" id="USN13994.1"/>
    </source>
</evidence>
<organism evidence="1 2">
    <name type="scientific">Brevundimonas phage vB_BpoS-Kabachok</name>
    <dbReference type="NCBI Taxonomy" id="2948600"/>
    <lineage>
        <taxon>Viruses</taxon>
        <taxon>Duplodnaviria</taxon>
        <taxon>Heunggongvirae</taxon>
        <taxon>Uroviricota</taxon>
        <taxon>Caudoviricetes</taxon>
        <taxon>Jeanschmidtviridae</taxon>
        <taxon>Marchewkavirus</taxon>
        <taxon>Marchewkavirus kabachok</taxon>
    </lineage>
</organism>
<proteinExistence type="predicted"/>
<gene>
    <name evidence="1" type="ORF">KABACHOK_01580</name>
</gene>
<sequence length="96" mass="10911">MYKPPRSHEEFVAQEEAGKAAMAAATPEQRALIDVIKTHAQAHYETGGWDFVLECWYDHDIFPYLVRAEFDVNRAILEIGRSVGAIDDYRKDIQGA</sequence>
<protein>
    <submittedName>
        <fullName evidence="1">Uncharacterized protein</fullName>
    </submittedName>
</protein>